<dbReference type="EMBL" id="CAEKKB010000008">
    <property type="protein sequence ID" value="CAB4319489.1"/>
    <property type="molecule type" value="Genomic_DNA"/>
</dbReference>
<dbReference type="AlphaFoldDB" id="A0A6J5VJI1"/>
<evidence type="ECO:0000313" key="4">
    <source>
        <dbReference type="Proteomes" id="UP000507245"/>
    </source>
</evidence>
<protein>
    <submittedName>
        <fullName evidence="1">Uncharacterized protein</fullName>
    </submittedName>
</protein>
<organism evidence="1 3">
    <name type="scientific">Prunus armeniaca</name>
    <name type="common">Apricot</name>
    <name type="synonym">Armeniaca vulgaris</name>
    <dbReference type="NCBI Taxonomy" id="36596"/>
    <lineage>
        <taxon>Eukaryota</taxon>
        <taxon>Viridiplantae</taxon>
        <taxon>Streptophyta</taxon>
        <taxon>Embryophyta</taxon>
        <taxon>Tracheophyta</taxon>
        <taxon>Spermatophyta</taxon>
        <taxon>Magnoliopsida</taxon>
        <taxon>eudicotyledons</taxon>
        <taxon>Gunneridae</taxon>
        <taxon>Pentapetalae</taxon>
        <taxon>rosids</taxon>
        <taxon>fabids</taxon>
        <taxon>Rosales</taxon>
        <taxon>Rosaceae</taxon>
        <taxon>Amygdaloideae</taxon>
        <taxon>Amygdaleae</taxon>
        <taxon>Prunus</taxon>
    </lineage>
</organism>
<keyword evidence="4" id="KW-1185">Reference proteome</keyword>
<evidence type="ECO:0000313" key="2">
    <source>
        <dbReference type="EMBL" id="CAB4319489.1"/>
    </source>
</evidence>
<accession>A0A6J5VJI1</accession>
<proteinExistence type="predicted"/>
<name>A0A6J5VJI1_PRUAR</name>
<evidence type="ECO:0000313" key="3">
    <source>
        <dbReference type="Proteomes" id="UP000507222"/>
    </source>
</evidence>
<evidence type="ECO:0000313" key="1">
    <source>
        <dbReference type="EMBL" id="CAB4289126.1"/>
    </source>
</evidence>
<sequence length="84" mass="9770">MEFEARDFSDGMWINLNRKEVVYISFKRQSKVMRIGGERNWNTTGRLIVFGGELGGRQKDKMIERAKQAGFILNRSLISDRGCR</sequence>
<gene>
    <name evidence="1" type="ORF">CURHAP_LOCUS47512</name>
    <name evidence="2" type="ORF">ORAREDHAP_LOCUS46822</name>
</gene>
<reference evidence="1 3" key="2">
    <citation type="submission" date="2020-05" db="EMBL/GenBank/DDBJ databases">
        <authorList>
            <person name="Campoy J."/>
            <person name="Schneeberger K."/>
            <person name="Spophaly S."/>
        </authorList>
    </citation>
    <scope>NUCLEOTIDE SEQUENCE [LARGE SCALE GENOMIC DNA]</scope>
    <source>
        <strain evidence="1">PruArmRojPasFocal</strain>
    </source>
</reference>
<dbReference type="EMBL" id="CAEKDK010000008">
    <property type="protein sequence ID" value="CAB4289126.1"/>
    <property type="molecule type" value="Genomic_DNA"/>
</dbReference>
<dbReference type="Proteomes" id="UP000507222">
    <property type="component" value="Unassembled WGS sequence"/>
</dbReference>
<dbReference type="Proteomes" id="UP000507245">
    <property type="component" value="Unassembled WGS sequence"/>
</dbReference>
<reference evidence="4" key="1">
    <citation type="journal article" date="2020" name="Genome Biol.">
        <title>Gamete binning: chromosome-level and haplotype-resolved genome assembly enabled by high-throughput single-cell sequencing of gamete genomes.</title>
        <authorList>
            <person name="Campoy J.A."/>
            <person name="Sun H."/>
            <person name="Goel M."/>
            <person name="Jiao W.-B."/>
            <person name="Folz-Donahue K."/>
            <person name="Wang N."/>
            <person name="Rubio M."/>
            <person name="Liu C."/>
            <person name="Kukat C."/>
            <person name="Ruiz D."/>
            <person name="Huettel B."/>
            <person name="Schneeberger K."/>
        </authorList>
    </citation>
    <scope>NUCLEOTIDE SEQUENCE [LARGE SCALE GENOMIC DNA]</scope>
    <source>
        <strain evidence="4">cv. Rojo Pasion</strain>
    </source>
</reference>